<dbReference type="Proteomes" id="UP001213039">
    <property type="component" value="Chromosome"/>
</dbReference>
<evidence type="ECO:0000313" key="2">
    <source>
        <dbReference type="Proteomes" id="UP001213039"/>
    </source>
</evidence>
<name>A0ACD4PGQ4_9BACT</name>
<accession>A0ACD4PGQ4</accession>
<keyword evidence="1" id="KW-0436">Ligase</keyword>
<gene>
    <name evidence="1" type="primary">trpS</name>
    <name evidence="1" type="ORF">Me_995_000442</name>
</gene>
<sequence length="337" mass="37913">MKRFVSGIKPTGELTLGNYIGAIKNFIKMQNDYESYIFVADLHALTTGSVDPKELKKQRESIVALYVSCGLDYTKSAIFYQSQIFEHSVMQWLCASETTLGELKRMTQFKDKSSKLKQSNGTEKIPTGLLMYPTLMAGDILLYNPDVVPVGEDQTQHLELARNIAERFNKNYKANFKIPQGLVAKVGSKIKSLTDPTVKMSKSEKSSKSTIYLLEDPQQAYNKILKAVTDSENKVYISDEKPGILNLLNIYASLTDLTLEEAADKFKDANYKEFKEAVALEVKNLLIDIQSKYNDALIKVNEIVKVGVEKANQIAKPILNNLQIKMGLYGEEKHESK</sequence>
<evidence type="ECO:0000313" key="1">
    <source>
        <dbReference type="EMBL" id="WBP83820.1"/>
    </source>
</evidence>
<protein>
    <submittedName>
        <fullName evidence="1">Tryptophan--tRNA ligase</fullName>
        <ecNumber evidence="1">6.1.1.2</ecNumber>
    </submittedName>
</protein>
<organism evidence="1 2">
    <name type="scientific">Mycoplasmopsis edwardii</name>
    <dbReference type="NCBI Taxonomy" id="53558"/>
    <lineage>
        <taxon>Bacteria</taxon>
        <taxon>Bacillati</taxon>
        <taxon>Mycoplasmatota</taxon>
        <taxon>Mycoplasmoidales</taxon>
        <taxon>Metamycoplasmataceae</taxon>
        <taxon>Mycoplasmopsis</taxon>
    </lineage>
</organism>
<keyword evidence="2" id="KW-1185">Reference proteome</keyword>
<dbReference type="EMBL" id="CP114370">
    <property type="protein sequence ID" value="WBP83820.1"/>
    <property type="molecule type" value="Genomic_DNA"/>
</dbReference>
<proteinExistence type="predicted"/>
<reference evidence="1" key="1">
    <citation type="submission" date="2022-12" db="EMBL/GenBank/DDBJ databases">
        <authorList>
            <consortium name="Asia Pacific Centre for Animal Health"/>
            <person name="Klose S.M."/>
            <person name="Legione A.R."/>
            <person name="Monotti I."/>
            <person name="Bushell R."/>
            <person name="Marenda M.S."/>
            <person name="Sugiyama T."/>
            <person name="Browning G.F."/>
            <person name="Vaz P.K."/>
        </authorList>
    </citation>
    <scope>NUCLEOTIDE SEQUENCE</scope>
    <source>
        <strain evidence="1">Felid995</strain>
    </source>
</reference>
<dbReference type="EC" id="6.1.1.2" evidence="1"/>